<accession>A0AAP0HMS3</accession>
<dbReference type="EMBL" id="JBBNAE010000010">
    <property type="protein sequence ID" value="KAK9090061.1"/>
    <property type="molecule type" value="Genomic_DNA"/>
</dbReference>
<organism evidence="1 2">
    <name type="scientific">Stephania japonica</name>
    <dbReference type="NCBI Taxonomy" id="461633"/>
    <lineage>
        <taxon>Eukaryota</taxon>
        <taxon>Viridiplantae</taxon>
        <taxon>Streptophyta</taxon>
        <taxon>Embryophyta</taxon>
        <taxon>Tracheophyta</taxon>
        <taxon>Spermatophyta</taxon>
        <taxon>Magnoliopsida</taxon>
        <taxon>Ranunculales</taxon>
        <taxon>Menispermaceae</taxon>
        <taxon>Menispermoideae</taxon>
        <taxon>Cissampelideae</taxon>
        <taxon>Stephania</taxon>
    </lineage>
</organism>
<dbReference type="Proteomes" id="UP001417504">
    <property type="component" value="Unassembled WGS sequence"/>
</dbReference>
<dbReference type="AlphaFoldDB" id="A0AAP0HMS3"/>
<comment type="caution">
    <text evidence="1">The sequence shown here is derived from an EMBL/GenBank/DDBJ whole genome shotgun (WGS) entry which is preliminary data.</text>
</comment>
<protein>
    <submittedName>
        <fullName evidence="1">Uncharacterized protein</fullName>
    </submittedName>
</protein>
<evidence type="ECO:0000313" key="2">
    <source>
        <dbReference type="Proteomes" id="UP001417504"/>
    </source>
</evidence>
<gene>
    <name evidence="1" type="ORF">Sjap_023238</name>
</gene>
<proteinExistence type="predicted"/>
<keyword evidence="2" id="KW-1185">Reference proteome</keyword>
<evidence type="ECO:0000313" key="1">
    <source>
        <dbReference type="EMBL" id="KAK9090061.1"/>
    </source>
</evidence>
<sequence>MQFCFQLRAKLATLTYGFNHPILFQTYGSTNPSNHFSHSFSYLDTISLSQASVSEKKMSIHHLLISLRRLLAMLHYDALDYSTHVMGINILYVFST</sequence>
<name>A0AAP0HMS3_9MAGN</name>
<reference evidence="1 2" key="1">
    <citation type="submission" date="2024-01" db="EMBL/GenBank/DDBJ databases">
        <title>Genome assemblies of Stephania.</title>
        <authorList>
            <person name="Yang L."/>
        </authorList>
    </citation>
    <scope>NUCLEOTIDE SEQUENCE [LARGE SCALE GENOMIC DNA]</scope>
    <source>
        <strain evidence="1">QJT</strain>
        <tissue evidence="1">Leaf</tissue>
    </source>
</reference>